<feature type="region of interest" description="Disordered" evidence="1">
    <location>
        <begin position="324"/>
        <end position="354"/>
    </location>
</feature>
<dbReference type="Proteomes" id="UP000807469">
    <property type="component" value="Unassembled WGS sequence"/>
</dbReference>
<dbReference type="InterPro" id="IPR003615">
    <property type="entry name" value="HNH_nuc"/>
</dbReference>
<dbReference type="EMBL" id="MU155430">
    <property type="protein sequence ID" value="KAF9473591.1"/>
    <property type="molecule type" value="Genomic_DNA"/>
</dbReference>
<name>A0A9P5YR39_9AGAR</name>
<feature type="domain" description="HNH nuclease" evidence="2">
    <location>
        <begin position="151"/>
        <end position="220"/>
    </location>
</feature>
<comment type="caution">
    <text evidence="3">The sequence shown here is derived from an EMBL/GenBank/DDBJ whole genome shotgun (WGS) entry which is preliminary data.</text>
</comment>
<evidence type="ECO:0000259" key="2">
    <source>
        <dbReference type="Pfam" id="PF13391"/>
    </source>
</evidence>
<feature type="compositionally biased region" description="Basic and acidic residues" evidence="1">
    <location>
        <begin position="324"/>
        <end position="337"/>
    </location>
</feature>
<accession>A0A9P5YR39</accession>
<evidence type="ECO:0000313" key="4">
    <source>
        <dbReference type="Proteomes" id="UP000807469"/>
    </source>
</evidence>
<feature type="compositionally biased region" description="Basic and acidic residues" evidence="1">
    <location>
        <begin position="374"/>
        <end position="387"/>
    </location>
</feature>
<protein>
    <recommendedName>
        <fullName evidence="2">HNH nuclease domain-containing protein</fullName>
    </recommendedName>
</protein>
<dbReference type="AlphaFoldDB" id="A0A9P5YR39"/>
<sequence length="405" mass="46092">MAALPSKPPPGPAINVYVFIPPLIERTVITNVDEEDFSTWRWIHCLEIPTAKLQALNLSRYPFRWIRYSVGVILGSWGFLSTSEEVIQGVDYDQTMLPTTTLVLYYHTSNEERARMFPIDPNFDRTTLTSSTHTERYHPFVETVRKRDTSCIFTNAAAEYCDAAHIIAHSKGDQYINTFTERRSRDPEQRDVINSRSDVRNGLLMSPLLHRMLGDASIAILKTPNFAMKTTDVDPLAGPDEPRWSFHCFREGPQYTTFTFPRQCSKACLSGSASNTPPDILFEAIYAIAILSYFGVEQTENDISAVWNRDFYSGEPMSAQHIEQKQFTYDKEDGDRTKARHGKERNEREARRNPDMMDLVMVFSSLAAPPRQVQDAHERAVRKRAQDKVSSWLSTSSNQSGATAV</sequence>
<reference evidence="3" key="1">
    <citation type="submission" date="2020-11" db="EMBL/GenBank/DDBJ databases">
        <authorList>
            <consortium name="DOE Joint Genome Institute"/>
            <person name="Ahrendt S."/>
            <person name="Riley R."/>
            <person name="Andreopoulos W."/>
            <person name="Labutti K."/>
            <person name="Pangilinan J."/>
            <person name="Ruiz-Duenas F.J."/>
            <person name="Barrasa J.M."/>
            <person name="Sanchez-Garcia M."/>
            <person name="Camarero S."/>
            <person name="Miyauchi S."/>
            <person name="Serrano A."/>
            <person name="Linde D."/>
            <person name="Babiker R."/>
            <person name="Drula E."/>
            <person name="Ayuso-Fernandez I."/>
            <person name="Pacheco R."/>
            <person name="Padilla G."/>
            <person name="Ferreira P."/>
            <person name="Barriuso J."/>
            <person name="Kellner H."/>
            <person name="Castanera R."/>
            <person name="Alfaro M."/>
            <person name="Ramirez L."/>
            <person name="Pisabarro A.G."/>
            <person name="Kuo A."/>
            <person name="Tritt A."/>
            <person name="Lipzen A."/>
            <person name="He G."/>
            <person name="Yan M."/>
            <person name="Ng V."/>
            <person name="Cullen D."/>
            <person name="Martin F."/>
            <person name="Rosso M.-N."/>
            <person name="Henrissat B."/>
            <person name="Hibbett D."/>
            <person name="Martinez A.T."/>
            <person name="Grigoriev I.V."/>
        </authorList>
    </citation>
    <scope>NUCLEOTIDE SEQUENCE</scope>
    <source>
        <strain evidence="3">CIRM-BRFM 674</strain>
    </source>
</reference>
<proteinExistence type="predicted"/>
<feature type="region of interest" description="Disordered" evidence="1">
    <location>
        <begin position="370"/>
        <end position="405"/>
    </location>
</feature>
<evidence type="ECO:0000256" key="1">
    <source>
        <dbReference type="SAM" id="MobiDB-lite"/>
    </source>
</evidence>
<dbReference type="OrthoDB" id="3269637at2759"/>
<dbReference type="Pfam" id="PF13391">
    <property type="entry name" value="HNH_2"/>
    <property type="match status" value="1"/>
</dbReference>
<feature type="compositionally biased region" description="Basic and acidic residues" evidence="1">
    <location>
        <begin position="344"/>
        <end position="354"/>
    </location>
</feature>
<organism evidence="3 4">
    <name type="scientific">Pholiota conissans</name>
    <dbReference type="NCBI Taxonomy" id="109636"/>
    <lineage>
        <taxon>Eukaryota</taxon>
        <taxon>Fungi</taxon>
        <taxon>Dikarya</taxon>
        <taxon>Basidiomycota</taxon>
        <taxon>Agaricomycotina</taxon>
        <taxon>Agaricomycetes</taxon>
        <taxon>Agaricomycetidae</taxon>
        <taxon>Agaricales</taxon>
        <taxon>Agaricineae</taxon>
        <taxon>Strophariaceae</taxon>
        <taxon>Pholiota</taxon>
    </lineage>
</organism>
<gene>
    <name evidence="3" type="ORF">BDN70DRAFT_885678</name>
</gene>
<feature type="compositionally biased region" description="Polar residues" evidence="1">
    <location>
        <begin position="388"/>
        <end position="405"/>
    </location>
</feature>
<keyword evidence="4" id="KW-1185">Reference proteome</keyword>
<evidence type="ECO:0000313" key="3">
    <source>
        <dbReference type="EMBL" id="KAF9473591.1"/>
    </source>
</evidence>